<keyword evidence="2" id="KW-0862">Zinc</keyword>
<dbReference type="Proteomes" id="UP000808146">
    <property type="component" value="Unassembled WGS sequence"/>
</dbReference>
<dbReference type="PROSITE" id="PS51257">
    <property type="entry name" value="PROKAR_LIPOPROTEIN"/>
    <property type="match status" value="1"/>
</dbReference>
<name>A0A9D7LVP3_9RHOO</name>
<evidence type="ECO:0000256" key="4">
    <source>
        <dbReference type="SAM" id="SignalP"/>
    </source>
</evidence>
<protein>
    <recommendedName>
        <fullName evidence="2">Superoxide dismutase [Cu-Zn]</fullName>
        <ecNumber evidence="2">1.15.1.1</ecNumber>
    </recommendedName>
</protein>
<dbReference type="Gene3D" id="2.60.40.200">
    <property type="entry name" value="Superoxide dismutase, copper/zinc binding domain"/>
    <property type="match status" value="1"/>
</dbReference>
<dbReference type="SUPFAM" id="SSF49329">
    <property type="entry name" value="Cu,Zn superoxide dismutase-like"/>
    <property type="match status" value="1"/>
</dbReference>
<comment type="function">
    <text evidence="2">Destroys radicals which are normally produced within the cells and which are toxic to biological systems.</text>
</comment>
<evidence type="ECO:0000313" key="7">
    <source>
        <dbReference type="Proteomes" id="UP000808146"/>
    </source>
</evidence>
<evidence type="ECO:0000256" key="1">
    <source>
        <dbReference type="ARBA" id="ARBA00010457"/>
    </source>
</evidence>
<dbReference type="PRINTS" id="PR00068">
    <property type="entry name" value="CUZNDISMTASE"/>
</dbReference>
<comment type="similarity">
    <text evidence="1 2">Belongs to the Cu-Zn superoxide dismutase family.</text>
</comment>
<keyword evidence="4" id="KW-0732">Signal</keyword>
<dbReference type="AlphaFoldDB" id="A0A9D7LVP3"/>
<feature type="signal peptide" evidence="4">
    <location>
        <begin position="1"/>
        <end position="17"/>
    </location>
</feature>
<evidence type="ECO:0000259" key="5">
    <source>
        <dbReference type="Pfam" id="PF00080"/>
    </source>
</evidence>
<sequence>MQKFIMVGALACSGMLAGCMGGMGPSGAERAEARLAPTQDNRVVGVVSFTQTGGKVRVIAEVSGLTAGTHGFHIHEKGDCSAPDGTSAGGHFNPGGKAHGNPEHADHHAGDMPQLIANAAGVATLTAYLDGLTISEGATAIVGRSVIVHAAPDDFKTQPTGNSGARQACGVIVRK</sequence>
<feature type="chain" id="PRO_5039328695" description="Superoxide dismutase [Cu-Zn]" evidence="4">
    <location>
        <begin position="18"/>
        <end position="175"/>
    </location>
</feature>
<comment type="cofactor">
    <cofactor evidence="2">
        <name>Zn(2+)</name>
        <dbReference type="ChEBI" id="CHEBI:29105"/>
    </cofactor>
    <text evidence="2">Binds 1 zinc ion per subunit.</text>
</comment>
<keyword evidence="2" id="KW-0560">Oxidoreductase</keyword>
<comment type="caution">
    <text evidence="6">The sequence shown here is derived from an EMBL/GenBank/DDBJ whole genome shotgun (WGS) entry which is preliminary data.</text>
</comment>
<comment type="catalytic activity">
    <reaction evidence="2">
        <text>2 superoxide + 2 H(+) = H2O2 + O2</text>
        <dbReference type="Rhea" id="RHEA:20696"/>
        <dbReference type="ChEBI" id="CHEBI:15378"/>
        <dbReference type="ChEBI" id="CHEBI:15379"/>
        <dbReference type="ChEBI" id="CHEBI:16240"/>
        <dbReference type="ChEBI" id="CHEBI:18421"/>
        <dbReference type="EC" id="1.15.1.1"/>
    </reaction>
</comment>
<dbReference type="InterPro" id="IPR024134">
    <property type="entry name" value="SOD_Cu/Zn_/chaperone"/>
</dbReference>
<keyword evidence="2" id="KW-0479">Metal-binding</keyword>
<dbReference type="EMBL" id="JADKBR010000021">
    <property type="protein sequence ID" value="MBK8892063.1"/>
    <property type="molecule type" value="Genomic_DNA"/>
</dbReference>
<accession>A0A9D7LVP3</accession>
<dbReference type="EC" id="1.15.1.1" evidence="2"/>
<dbReference type="CDD" id="cd00305">
    <property type="entry name" value="Cu-Zn_Superoxide_Dismutase"/>
    <property type="match status" value="1"/>
</dbReference>
<evidence type="ECO:0000313" key="6">
    <source>
        <dbReference type="EMBL" id="MBK8892063.1"/>
    </source>
</evidence>
<gene>
    <name evidence="6" type="ORF">IPN75_17600</name>
</gene>
<comment type="cofactor">
    <cofactor evidence="2">
        <name>Cu cation</name>
        <dbReference type="ChEBI" id="CHEBI:23378"/>
    </cofactor>
    <text evidence="2">Binds 1 copper ion per subunit.</text>
</comment>
<dbReference type="PANTHER" id="PTHR10003">
    <property type="entry name" value="SUPEROXIDE DISMUTASE CU-ZN -RELATED"/>
    <property type="match status" value="1"/>
</dbReference>
<dbReference type="PROSITE" id="PS00087">
    <property type="entry name" value="SOD_CU_ZN_1"/>
    <property type="match status" value="1"/>
</dbReference>
<dbReference type="Pfam" id="PF00080">
    <property type="entry name" value="Sod_Cu"/>
    <property type="match status" value="1"/>
</dbReference>
<proteinExistence type="inferred from homology"/>
<reference evidence="6" key="1">
    <citation type="submission" date="2020-10" db="EMBL/GenBank/DDBJ databases">
        <title>Connecting structure to function with the recovery of over 1000 high-quality activated sludge metagenome-assembled genomes encoding full-length rRNA genes using long-read sequencing.</title>
        <authorList>
            <person name="Singleton C.M."/>
            <person name="Petriglieri F."/>
            <person name="Kristensen J.M."/>
            <person name="Kirkegaard R.H."/>
            <person name="Michaelsen T.Y."/>
            <person name="Andersen M.H."/>
            <person name="Karst S.M."/>
            <person name="Dueholm M.S."/>
            <person name="Nielsen P.H."/>
            <person name="Albertsen M."/>
        </authorList>
    </citation>
    <scope>NUCLEOTIDE SEQUENCE</scope>
    <source>
        <strain evidence="6">OdNE_18-Q3-R46-58_BAT3C.305</strain>
    </source>
</reference>
<evidence type="ECO:0000256" key="2">
    <source>
        <dbReference type="RuleBase" id="RU000393"/>
    </source>
</evidence>
<dbReference type="InterPro" id="IPR018152">
    <property type="entry name" value="SOD_Cu/Zn_BS"/>
</dbReference>
<keyword evidence="2" id="KW-0186">Copper</keyword>
<feature type="region of interest" description="Disordered" evidence="3">
    <location>
        <begin position="79"/>
        <end position="109"/>
    </location>
</feature>
<dbReference type="InterPro" id="IPR036423">
    <property type="entry name" value="SOD-like_Cu/Zn_dom_sf"/>
</dbReference>
<dbReference type="GO" id="GO:0004784">
    <property type="term" value="F:superoxide dismutase activity"/>
    <property type="evidence" value="ECO:0007669"/>
    <property type="project" value="UniProtKB-EC"/>
</dbReference>
<dbReference type="GO" id="GO:0005507">
    <property type="term" value="F:copper ion binding"/>
    <property type="evidence" value="ECO:0007669"/>
    <property type="project" value="InterPro"/>
</dbReference>
<dbReference type="PROSITE" id="PS00332">
    <property type="entry name" value="SOD_CU_ZN_2"/>
    <property type="match status" value="1"/>
</dbReference>
<feature type="domain" description="Superoxide dismutase copper/zinc binding" evidence="5">
    <location>
        <begin position="43"/>
        <end position="172"/>
    </location>
</feature>
<organism evidence="6 7">
    <name type="scientific">Candidatus Dechloromonas phosphorivorans</name>
    <dbReference type="NCBI Taxonomy" id="2899244"/>
    <lineage>
        <taxon>Bacteria</taxon>
        <taxon>Pseudomonadati</taxon>
        <taxon>Pseudomonadota</taxon>
        <taxon>Betaproteobacteria</taxon>
        <taxon>Rhodocyclales</taxon>
        <taxon>Azonexaceae</taxon>
        <taxon>Dechloromonas</taxon>
    </lineage>
</organism>
<evidence type="ECO:0000256" key="3">
    <source>
        <dbReference type="SAM" id="MobiDB-lite"/>
    </source>
</evidence>
<feature type="compositionally biased region" description="Basic and acidic residues" evidence="3">
    <location>
        <begin position="100"/>
        <end position="109"/>
    </location>
</feature>
<dbReference type="InterPro" id="IPR001424">
    <property type="entry name" value="SOD_Cu_Zn_dom"/>
</dbReference>